<name>A0A485L8E0_9STRA</name>
<evidence type="ECO:0000313" key="3">
    <source>
        <dbReference type="EMBL" id="VFT94064.1"/>
    </source>
</evidence>
<evidence type="ECO:0000313" key="4">
    <source>
        <dbReference type="Proteomes" id="UP000332933"/>
    </source>
</evidence>
<reference evidence="3 4" key="1">
    <citation type="submission" date="2019-03" db="EMBL/GenBank/DDBJ databases">
        <authorList>
            <person name="Gaulin E."/>
            <person name="Dumas B."/>
        </authorList>
    </citation>
    <scope>NUCLEOTIDE SEQUENCE [LARGE SCALE GENOMIC DNA]</scope>
    <source>
        <strain evidence="3">CBS 568.67</strain>
    </source>
</reference>
<evidence type="ECO:0000256" key="1">
    <source>
        <dbReference type="SAM" id="Coils"/>
    </source>
</evidence>
<proteinExistence type="predicted"/>
<sequence>MPAFQRQLSRFSPDGGVVYFANETPLKLRISTNPMLQFHPCHLHIQIPETKTQIATMLQCIATPRASLRCEEASRSFEDGVSELSVKEQQGQAIQNARELIRNAQERQATEILTRLRARREQILRDIERVDAQLEKKTEKIGAIDEELQTLSTKP</sequence>
<reference evidence="2" key="2">
    <citation type="submission" date="2019-06" db="EMBL/GenBank/DDBJ databases">
        <title>Genomics analysis of Aphanomyces spp. identifies a new class of oomycete effector associated with host adaptation.</title>
        <authorList>
            <person name="Gaulin E."/>
        </authorList>
    </citation>
    <scope>NUCLEOTIDE SEQUENCE</scope>
    <source>
        <strain evidence="2">CBS 578.67</strain>
    </source>
</reference>
<dbReference type="OrthoDB" id="10453678at2759"/>
<feature type="coiled-coil region" evidence="1">
    <location>
        <begin position="87"/>
        <end position="154"/>
    </location>
</feature>
<accession>A0A485L8E0</accession>
<keyword evidence="4" id="KW-1185">Reference proteome</keyword>
<evidence type="ECO:0000313" key="2">
    <source>
        <dbReference type="EMBL" id="KAF0691482.1"/>
    </source>
</evidence>
<gene>
    <name evidence="3" type="primary">Aste57867_17308</name>
    <name evidence="2" type="ORF">As57867_017249</name>
    <name evidence="3" type="ORF">ASTE57867_17308</name>
</gene>
<dbReference type="Proteomes" id="UP000332933">
    <property type="component" value="Unassembled WGS sequence"/>
</dbReference>
<keyword evidence="1" id="KW-0175">Coiled coil</keyword>
<dbReference type="EMBL" id="CAADRA010006109">
    <property type="protein sequence ID" value="VFT94064.1"/>
    <property type="molecule type" value="Genomic_DNA"/>
</dbReference>
<dbReference type="AlphaFoldDB" id="A0A485L8E0"/>
<organism evidence="3 4">
    <name type="scientific">Aphanomyces stellatus</name>
    <dbReference type="NCBI Taxonomy" id="120398"/>
    <lineage>
        <taxon>Eukaryota</taxon>
        <taxon>Sar</taxon>
        <taxon>Stramenopiles</taxon>
        <taxon>Oomycota</taxon>
        <taxon>Saprolegniomycetes</taxon>
        <taxon>Saprolegniales</taxon>
        <taxon>Verrucalvaceae</taxon>
        <taxon>Aphanomyces</taxon>
    </lineage>
</organism>
<dbReference type="EMBL" id="VJMH01006088">
    <property type="protein sequence ID" value="KAF0691482.1"/>
    <property type="molecule type" value="Genomic_DNA"/>
</dbReference>
<protein>
    <submittedName>
        <fullName evidence="3">Aste57867_17308 protein</fullName>
    </submittedName>
</protein>